<evidence type="ECO:0000313" key="2">
    <source>
        <dbReference type="EMBL" id="AYN67652.1"/>
    </source>
</evidence>
<reference evidence="2 3" key="1">
    <citation type="submission" date="2018-08" db="EMBL/GenBank/DDBJ databases">
        <title>The reduced genetic potential of extracellular carbohydrate catabolism in Euzebyella marina RN62, a Flavobacteriia bacterium isolated from the hadal water.</title>
        <authorList>
            <person name="Xue C."/>
        </authorList>
    </citation>
    <scope>NUCLEOTIDE SEQUENCE [LARGE SCALE GENOMIC DNA]</scope>
    <source>
        <strain evidence="2 3">RN62</strain>
    </source>
</reference>
<feature type="coiled-coil region" evidence="1">
    <location>
        <begin position="54"/>
        <end position="81"/>
    </location>
</feature>
<evidence type="ECO:0000256" key="1">
    <source>
        <dbReference type="SAM" id="Coils"/>
    </source>
</evidence>
<organism evidence="2 3">
    <name type="scientific">Euzebyella marina</name>
    <dbReference type="NCBI Taxonomy" id="1761453"/>
    <lineage>
        <taxon>Bacteria</taxon>
        <taxon>Pseudomonadati</taxon>
        <taxon>Bacteroidota</taxon>
        <taxon>Flavobacteriia</taxon>
        <taxon>Flavobacteriales</taxon>
        <taxon>Flavobacteriaceae</taxon>
        <taxon>Euzebyella</taxon>
    </lineage>
</organism>
<protein>
    <submittedName>
        <fullName evidence="2">Uncharacterized protein</fullName>
    </submittedName>
</protein>
<dbReference type="OrthoDB" id="1451111at2"/>
<dbReference type="EMBL" id="CP032050">
    <property type="protein sequence ID" value="AYN67652.1"/>
    <property type="molecule type" value="Genomic_DNA"/>
</dbReference>
<dbReference type="AlphaFoldDB" id="A0A3G2L5V8"/>
<gene>
    <name evidence="2" type="ORF">D1013_09870</name>
</gene>
<dbReference type="KEGG" id="emar:D1013_09870"/>
<keyword evidence="1" id="KW-0175">Coiled coil</keyword>
<accession>A0A3G2L5V8</accession>
<sequence length="82" mass="9695">MPLHLTKYYRTNSTSCSLSELDQLYQNTISSLALNFRVEYCNRLLDSLLFDLKNNEDRKGKKKLKKLLKATEQELLDLKNRK</sequence>
<dbReference type="Proteomes" id="UP000276309">
    <property type="component" value="Chromosome"/>
</dbReference>
<dbReference type="RefSeq" id="WP_121848668.1">
    <property type="nucleotide sequence ID" value="NZ_CP032050.1"/>
</dbReference>
<name>A0A3G2L5V8_9FLAO</name>
<keyword evidence="3" id="KW-1185">Reference proteome</keyword>
<proteinExistence type="predicted"/>
<evidence type="ECO:0000313" key="3">
    <source>
        <dbReference type="Proteomes" id="UP000276309"/>
    </source>
</evidence>